<dbReference type="OrthoDB" id="1440774at2"/>
<dbReference type="Proteomes" id="UP000199577">
    <property type="component" value="Unassembled WGS sequence"/>
</dbReference>
<sequence length="260" mass="29747">MKRKILTLLTSLLLLALMFHPARAQYARFVERGVVEYEKRVNMYAKIQSRMGTNSSFAEQIFEQYKKSNPQFKSFKYNLAFDRTKTRFWPQESDGTPVGFLGDDPSIDMGNIILTDLAAEQSISQKRIYEQTYLITDSTRRIQWRFTNETREIAGYLCRRANALVLDSIYVVAFYTDQIPVSGGPESFSGLPGMILGVALPYENTTYFATKVEDRPVSAKEMEAPRKGKAVNYSELITELKASLKNWGEYAQSIFKAMLL</sequence>
<dbReference type="InterPro" id="IPR005901">
    <property type="entry name" value="GLPGLI"/>
</dbReference>
<keyword evidence="1" id="KW-0732">Signal</keyword>
<protein>
    <submittedName>
        <fullName evidence="2">GLPGLI family protein</fullName>
    </submittedName>
</protein>
<evidence type="ECO:0000313" key="2">
    <source>
        <dbReference type="EMBL" id="SFC71842.1"/>
    </source>
</evidence>
<dbReference type="RefSeq" id="WP_090974835.1">
    <property type="nucleotide sequence ID" value="NZ_FOLL01000021.1"/>
</dbReference>
<feature type="signal peptide" evidence="1">
    <location>
        <begin position="1"/>
        <end position="24"/>
    </location>
</feature>
<proteinExistence type="predicted"/>
<evidence type="ECO:0000313" key="3">
    <source>
        <dbReference type="Proteomes" id="UP000199577"/>
    </source>
</evidence>
<reference evidence="2 3" key="1">
    <citation type="submission" date="2016-10" db="EMBL/GenBank/DDBJ databases">
        <authorList>
            <person name="de Groot N.N."/>
        </authorList>
    </citation>
    <scope>NUCLEOTIDE SEQUENCE [LARGE SCALE GENOMIC DNA]</scope>
    <source>
        <strain evidence="2 3">DSM 22900</strain>
    </source>
</reference>
<evidence type="ECO:0000256" key="1">
    <source>
        <dbReference type="SAM" id="SignalP"/>
    </source>
</evidence>
<keyword evidence="3" id="KW-1185">Reference proteome</keyword>
<dbReference type="AlphaFoldDB" id="A0A1I1LH37"/>
<name>A0A1I1LH37_9SPHI</name>
<accession>A0A1I1LH37</accession>
<dbReference type="STRING" id="623281.SAMN05421747_1212"/>
<dbReference type="EMBL" id="FOLL01000021">
    <property type="protein sequence ID" value="SFC71842.1"/>
    <property type="molecule type" value="Genomic_DNA"/>
</dbReference>
<organism evidence="2 3">
    <name type="scientific">Parapedobacter composti</name>
    <dbReference type="NCBI Taxonomy" id="623281"/>
    <lineage>
        <taxon>Bacteria</taxon>
        <taxon>Pseudomonadati</taxon>
        <taxon>Bacteroidota</taxon>
        <taxon>Sphingobacteriia</taxon>
        <taxon>Sphingobacteriales</taxon>
        <taxon>Sphingobacteriaceae</taxon>
        <taxon>Parapedobacter</taxon>
    </lineage>
</organism>
<gene>
    <name evidence="2" type="ORF">SAMN05421747_1212</name>
</gene>
<feature type="chain" id="PRO_5011640958" evidence="1">
    <location>
        <begin position="25"/>
        <end position="260"/>
    </location>
</feature>
<dbReference type="Pfam" id="PF09697">
    <property type="entry name" value="Porph_ging"/>
    <property type="match status" value="1"/>
</dbReference>
<dbReference type="NCBIfam" id="TIGR01200">
    <property type="entry name" value="GLPGLI"/>
    <property type="match status" value="1"/>
</dbReference>